<evidence type="ECO:0000313" key="2">
    <source>
        <dbReference type="EMBL" id="MCK7593826.1"/>
    </source>
</evidence>
<accession>A0ABT0GH14</accession>
<dbReference type="EMBL" id="JALNMH010000007">
    <property type="protein sequence ID" value="MCK7593826.1"/>
    <property type="molecule type" value="Genomic_DNA"/>
</dbReference>
<feature type="chain" id="PRO_5046939218" evidence="1">
    <location>
        <begin position="29"/>
        <end position="290"/>
    </location>
</feature>
<protein>
    <submittedName>
        <fullName evidence="2">Uncharacterized protein</fullName>
    </submittedName>
</protein>
<name>A0ABT0GH14_9GAMM</name>
<dbReference type="PROSITE" id="PS51257">
    <property type="entry name" value="PROKAR_LIPOPROTEIN"/>
    <property type="match status" value="1"/>
</dbReference>
<feature type="signal peptide" evidence="1">
    <location>
        <begin position="1"/>
        <end position="28"/>
    </location>
</feature>
<keyword evidence="3" id="KW-1185">Reference proteome</keyword>
<evidence type="ECO:0000256" key="1">
    <source>
        <dbReference type="SAM" id="SignalP"/>
    </source>
</evidence>
<sequence length="290" mass="28414">MNNVGFRQIASLGALALALGLSAGSAQACSIDAWTTSSGSPLAGGPLEGALGSATRNVPRYMGLCGLQAAAGGNSYVAVDHGQAETTYRARFYFYASSTAPATVMQSYSDVGASTAVITVTYDPSGSISATVPGSTIAPITGIVANRWYGVEVTRIVGQPAVLAVRGGGGGGVGGSPSQARQSIPLVNATSTGTGNATGNGVRVTRLGAVGPTTGTIAVDEFEASRGSSAIGFRLRADANTSGGVDAGDISAVAREAVSPGSFLGAADCNESGGVDAGDIGCTARIAVGL</sequence>
<dbReference type="RefSeq" id="WP_248208301.1">
    <property type="nucleotide sequence ID" value="NZ_JALNMH010000007.1"/>
</dbReference>
<dbReference type="Proteomes" id="UP001431449">
    <property type="component" value="Unassembled WGS sequence"/>
</dbReference>
<comment type="caution">
    <text evidence="2">The sequence shown here is derived from an EMBL/GenBank/DDBJ whole genome shotgun (WGS) entry which is preliminary data.</text>
</comment>
<gene>
    <name evidence="2" type="ORF">M0G41_09100</name>
</gene>
<proteinExistence type="predicted"/>
<reference evidence="2" key="1">
    <citation type="submission" date="2022-04" db="EMBL/GenBank/DDBJ databases">
        <title>Lysobacter sp. CAU 1642 isolated from sea sand.</title>
        <authorList>
            <person name="Kim W."/>
        </authorList>
    </citation>
    <scope>NUCLEOTIDE SEQUENCE</scope>
    <source>
        <strain evidence="2">CAU 1642</strain>
    </source>
</reference>
<evidence type="ECO:0000313" key="3">
    <source>
        <dbReference type="Proteomes" id="UP001431449"/>
    </source>
</evidence>
<keyword evidence="1" id="KW-0732">Signal</keyword>
<organism evidence="2 3">
    <name type="scientific">Pseudomarimonas salicorniae</name>
    <dbReference type="NCBI Taxonomy" id="2933270"/>
    <lineage>
        <taxon>Bacteria</taxon>
        <taxon>Pseudomonadati</taxon>
        <taxon>Pseudomonadota</taxon>
        <taxon>Gammaproteobacteria</taxon>
        <taxon>Lysobacterales</taxon>
        <taxon>Lysobacteraceae</taxon>
        <taxon>Pseudomarimonas</taxon>
    </lineage>
</organism>